<accession>A0A915P9Z7</accession>
<name>A0A915P9Z7_9BILA</name>
<feature type="chain" id="PRO_5038128191" evidence="1">
    <location>
        <begin position="21"/>
        <end position="135"/>
    </location>
</feature>
<dbReference type="Proteomes" id="UP000887560">
    <property type="component" value="Unplaced"/>
</dbReference>
<reference evidence="3" key="1">
    <citation type="submission" date="2022-11" db="UniProtKB">
        <authorList>
            <consortium name="WormBaseParasite"/>
        </authorList>
    </citation>
    <scope>IDENTIFICATION</scope>
</reference>
<feature type="signal peptide" evidence="1">
    <location>
        <begin position="1"/>
        <end position="20"/>
    </location>
</feature>
<proteinExistence type="predicted"/>
<dbReference type="WBParaSite" id="scf7180000424817.g14067">
    <property type="protein sequence ID" value="scf7180000424817.g14067"/>
    <property type="gene ID" value="scf7180000424817.g14067"/>
</dbReference>
<keyword evidence="1" id="KW-0732">Signal</keyword>
<organism evidence="2 3">
    <name type="scientific">Meloidogyne floridensis</name>
    <dbReference type="NCBI Taxonomy" id="298350"/>
    <lineage>
        <taxon>Eukaryota</taxon>
        <taxon>Metazoa</taxon>
        <taxon>Ecdysozoa</taxon>
        <taxon>Nematoda</taxon>
        <taxon>Chromadorea</taxon>
        <taxon>Rhabditida</taxon>
        <taxon>Tylenchina</taxon>
        <taxon>Tylenchomorpha</taxon>
        <taxon>Tylenchoidea</taxon>
        <taxon>Meloidogynidae</taxon>
        <taxon>Meloidogyninae</taxon>
        <taxon>Meloidogyne</taxon>
    </lineage>
</organism>
<protein>
    <submittedName>
        <fullName evidence="3">Merozoite surface protein C-terminal domain-containing protein</fullName>
    </submittedName>
</protein>
<sequence length="135" mass="15225">MHLKFILLFFNFVCINYVHSPSPQGSARASNVPATLSGKNKENDKIHVAKLAKKAEDVLSGSVQFVNYQNEDQLQNIDILLNYVKNLSHGNFGNIIDQLLKVKDAATALYQKFMKNDTDNEIETLKTKTLKTKLI</sequence>
<evidence type="ECO:0000313" key="3">
    <source>
        <dbReference type="WBParaSite" id="scf7180000424817.g14067"/>
    </source>
</evidence>
<evidence type="ECO:0000256" key="1">
    <source>
        <dbReference type="SAM" id="SignalP"/>
    </source>
</evidence>
<dbReference type="AlphaFoldDB" id="A0A915P9Z7"/>
<keyword evidence="2" id="KW-1185">Reference proteome</keyword>
<evidence type="ECO:0000313" key="2">
    <source>
        <dbReference type="Proteomes" id="UP000887560"/>
    </source>
</evidence>